<proteinExistence type="inferred from homology"/>
<dbReference type="FunFam" id="3.40.50.1820:FF:000159">
    <property type="entry name" value="Chlorophyllase-2, chloroplastic"/>
    <property type="match status" value="1"/>
</dbReference>
<feature type="active site" description="Charge relay system" evidence="9">
    <location>
        <position position="169"/>
    </location>
</feature>
<dbReference type="InterPro" id="IPR048264">
    <property type="entry name" value="Chlorophyllase"/>
</dbReference>
<dbReference type="Proteomes" id="UP000030645">
    <property type="component" value="Unassembled WGS sequence"/>
</dbReference>
<dbReference type="InterPro" id="IPR029058">
    <property type="entry name" value="AB_hydrolase_fold"/>
</dbReference>
<dbReference type="GO" id="GO:0015996">
    <property type="term" value="P:chlorophyll catabolic process"/>
    <property type="evidence" value="ECO:0007669"/>
    <property type="project" value="UniProtKB-UniPathway"/>
</dbReference>
<evidence type="ECO:0000313" key="11">
    <source>
        <dbReference type="Proteomes" id="UP000030645"/>
    </source>
</evidence>
<evidence type="ECO:0000256" key="4">
    <source>
        <dbReference type="ARBA" id="ARBA00013226"/>
    </source>
</evidence>
<dbReference type="ESTHER" id="9rosa-w9ra03">
    <property type="family name" value="Chlorophyllase_Plant"/>
</dbReference>
<protein>
    <recommendedName>
        <fullName evidence="4">chlorophyllase</fullName>
        <ecNumber evidence="4">3.1.1.14</ecNumber>
    </recommendedName>
</protein>
<dbReference type="GO" id="GO:0005829">
    <property type="term" value="C:cytosol"/>
    <property type="evidence" value="ECO:0007669"/>
    <property type="project" value="UniProtKB-SubCell"/>
</dbReference>
<evidence type="ECO:0000256" key="7">
    <source>
        <dbReference type="ARBA" id="ARBA00022817"/>
    </source>
</evidence>
<dbReference type="EC" id="3.1.1.14" evidence="4"/>
<evidence type="ECO:0000256" key="3">
    <source>
        <dbReference type="ARBA" id="ARBA00010701"/>
    </source>
</evidence>
<dbReference type="Pfam" id="PF07224">
    <property type="entry name" value="Chlorophyllase"/>
    <property type="match status" value="1"/>
</dbReference>
<dbReference type="GO" id="GO:0047746">
    <property type="term" value="F:chlorophyllase activity"/>
    <property type="evidence" value="ECO:0007669"/>
    <property type="project" value="UniProtKB-EC"/>
</dbReference>
<dbReference type="KEGG" id="mnt:21385928"/>
<dbReference type="SUPFAM" id="SSF53474">
    <property type="entry name" value="alpha/beta-Hydrolases"/>
    <property type="match status" value="1"/>
</dbReference>
<evidence type="ECO:0000256" key="9">
    <source>
        <dbReference type="PIRSR" id="PIRSR038128-50"/>
    </source>
</evidence>
<feature type="active site" description="Nucleophile" evidence="9">
    <location>
        <position position="142"/>
    </location>
</feature>
<organism evidence="10 11">
    <name type="scientific">Morus notabilis</name>
    <dbReference type="NCBI Taxonomy" id="981085"/>
    <lineage>
        <taxon>Eukaryota</taxon>
        <taxon>Viridiplantae</taxon>
        <taxon>Streptophyta</taxon>
        <taxon>Embryophyta</taxon>
        <taxon>Tracheophyta</taxon>
        <taxon>Spermatophyta</taxon>
        <taxon>Magnoliopsida</taxon>
        <taxon>eudicotyledons</taxon>
        <taxon>Gunneridae</taxon>
        <taxon>Pentapetalae</taxon>
        <taxon>rosids</taxon>
        <taxon>fabids</taxon>
        <taxon>Rosales</taxon>
        <taxon>Moraceae</taxon>
        <taxon>Moreae</taxon>
        <taxon>Morus</taxon>
    </lineage>
</organism>
<dbReference type="UniPathway" id="UPA00674"/>
<evidence type="ECO:0000256" key="6">
    <source>
        <dbReference type="ARBA" id="ARBA00022801"/>
    </source>
</evidence>
<keyword evidence="11" id="KW-1185">Reference proteome</keyword>
<dbReference type="STRING" id="981085.W9RA03"/>
<dbReference type="PIRSF" id="PIRSF038128">
    <property type="entry name" value="Chlorophyllase_chloroplast"/>
    <property type="match status" value="1"/>
</dbReference>
<comment type="subcellular location">
    <subcellularLocation>
        <location evidence="1">Cytoplasm</location>
        <location evidence="1">Cytosol</location>
    </subcellularLocation>
</comment>
<sequence length="320" mass="34307">MALSECGKTSLFTTVKALTSTSVFSKGSFPFEVINVDTSSRSSPPPKPLLIATPTNKGSYPVILFFHGFYLRNYFYTELLQHISSHGFILVAPQLYDLIPPSGTEEIESAANVTNWLEQGLQPLLPGNVSPDLTKLTLSGHSRGGKAAFALALGYAKTSLNFSALLGIDPVAGTGKCCPTEPHILTYVPHSFNFSIPVAVIGTGLGPEKWIPLAPPCAPEGVNHDEFYNECKPPCAHFVAKEYGHMDMLDDNLPGIIGKLSECICKNGSGPKDKMRRSVGGIAVAFLRAYLESDDEDLKAVVADPSLAPAKLDPVEFVPA</sequence>
<keyword evidence="6" id="KW-0378">Hydrolase</keyword>
<evidence type="ECO:0000256" key="8">
    <source>
        <dbReference type="ARBA" id="ARBA00053022"/>
    </source>
</evidence>
<evidence type="ECO:0000256" key="1">
    <source>
        <dbReference type="ARBA" id="ARBA00004514"/>
    </source>
</evidence>
<dbReference type="InterPro" id="IPR017395">
    <property type="entry name" value="Chlorophyllase-like"/>
</dbReference>
<evidence type="ECO:0000313" key="10">
    <source>
        <dbReference type="EMBL" id="EXB64219.1"/>
    </source>
</evidence>
<dbReference type="PANTHER" id="PTHR33428:SF10">
    <property type="entry name" value="CHLOROPHYLLASE-1"/>
    <property type="match status" value="1"/>
</dbReference>
<comment type="similarity">
    <text evidence="3">Belongs to the AB hydrolase superfamily. Lipase family.</text>
</comment>
<dbReference type="OrthoDB" id="2093222at2759"/>
<dbReference type="Gene3D" id="3.40.50.1820">
    <property type="entry name" value="alpha/beta hydrolase"/>
    <property type="match status" value="1"/>
</dbReference>
<dbReference type="eggNOG" id="ENOG502QT6A">
    <property type="taxonomic scope" value="Eukaryota"/>
</dbReference>
<keyword evidence="7" id="KW-0881">Chlorophyll catabolism</keyword>
<dbReference type="PANTHER" id="PTHR33428">
    <property type="entry name" value="CHLOROPHYLLASE-2, CHLOROPLASTIC"/>
    <property type="match status" value="1"/>
</dbReference>
<evidence type="ECO:0000256" key="5">
    <source>
        <dbReference type="ARBA" id="ARBA00022490"/>
    </source>
</evidence>
<comment type="pathway">
    <text evidence="2">Porphyrin-containing compound metabolism; chlorophyll degradation.</text>
</comment>
<dbReference type="EMBL" id="KE344496">
    <property type="protein sequence ID" value="EXB64219.1"/>
    <property type="molecule type" value="Genomic_DNA"/>
</dbReference>
<comment type="catalytic activity">
    <reaction evidence="8">
        <text>a chlorophyll + H2O = a chlorophyllide + phytol + H(+)</text>
        <dbReference type="Rhea" id="RHEA:19605"/>
        <dbReference type="ChEBI" id="CHEBI:15377"/>
        <dbReference type="ChEBI" id="CHEBI:15378"/>
        <dbReference type="ChEBI" id="CHEBI:17327"/>
        <dbReference type="ChEBI" id="CHEBI:139291"/>
        <dbReference type="ChEBI" id="CHEBI:139292"/>
        <dbReference type="EC" id="3.1.1.14"/>
    </reaction>
    <physiologicalReaction direction="left-to-right" evidence="8">
        <dbReference type="Rhea" id="RHEA:19606"/>
    </physiologicalReaction>
</comment>
<feature type="active site" description="Charge relay system" evidence="9">
    <location>
        <position position="245"/>
    </location>
</feature>
<dbReference type="AlphaFoldDB" id="W9RA03"/>
<keyword evidence="5" id="KW-0963">Cytoplasm</keyword>
<gene>
    <name evidence="10" type="ORF">L484_002352</name>
</gene>
<name>W9RA03_9ROSA</name>
<accession>W9RA03</accession>
<reference evidence="11" key="1">
    <citation type="submission" date="2013-01" db="EMBL/GenBank/DDBJ databases">
        <title>Draft Genome Sequence of a Mulberry Tree, Morus notabilis C.K. Schneid.</title>
        <authorList>
            <person name="He N."/>
            <person name="Zhao S."/>
        </authorList>
    </citation>
    <scope>NUCLEOTIDE SEQUENCE</scope>
</reference>
<evidence type="ECO:0000256" key="2">
    <source>
        <dbReference type="ARBA" id="ARBA00005212"/>
    </source>
</evidence>